<protein>
    <recommendedName>
        <fullName evidence="5">Acyl-CoA thioesterase</fullName>
    </recommendedName>
</protein>
<evidence type="ECO:0000313" key="3">
    <source>
        <dbReference type="EMBL" id="GAA4183172.1"/>
    </source>
</evidence>
<dbReference type="InterPro" id="IPR029069">
    <property type="entry name" value="HotDog_dom_sf"/>
</dbReference>
<accession>A0ABP8AFZ1</accession>
<dbReference type="InterPro" id="IPR006684">
    <property type="entry name" value="YbgC/YbaW"/>
</dbReference>
<gene>
    <name evidence="3" type="ORF">GCM10022252_10180</name>
</gene>
<dbReference type="RefSeq" id="WP_344915409.1">
    <property type="nucleotide sequence ID" value="NZ_BAABAQ010000001.1"/>
</dbReference>
<dbReference type="SUPFAM" id="SSF54637">
    <property type="entry name" value="Thioesterase/thiol ester dehydrase-isomerase"/>
    <property type="match status" value="1"/>
</dbReference>
<dbReference type="InterPro" id="IPR050563">
    <property type="entry name" value="4-hydroxybenzoyl-CoA_TE"/>
</dbReference>
<dbReference type="CDD" id="cd00586">
    <property type="entry name" value="4HBT"/>
    <property type="match status" value="1"/>
</dbReference>
<evidence type="ECO:0000313" key="4">
    <source>
        <dbReference type="Proteomes" id="UP001501251"/>
    </source>
</evidence>
<evidence type="ECO:0000256" key="2">
    <source>
        <dbReference type="ARBA" id="ARBA00022801"/>
    </source>
</evidence>
<proteinExistence type="inferred from homology"/>
<dbReference type="PANTHER" id="PTHR31793">
    <property type="entry name" value="4-HYDROXYBENZOYL-COA THIOESTERASE FAMILY MEMBER"/>
    <property type="match status" value="1"/>
</dbReference>
<reference evidence="4" key="1">
    <citation type="journal article" date="2019" name="Int. J. Syst. Evol. Microbiol.">
        <title>The Global Catalogue of Microorganisms (GCM) 10K type strain sequencing project: providing services to taxonomists for standard genome sequencing and annotation.</title>
        <authorList>
            <consortium name="The Broad Institute Genomics Platform"/>
            <consortium name="The Broad Institute Genome Sequencing Center for Infectious Disease"/>
            <person name="Wu L."/>
            <person name="Ma J."/>
        </authorList>
    </citation>
    <scope>NUCLEOTIDE SEQUENCE [LARGE SCALE GENOMIC DNA]</scope>
    <source>
        <strain evidence="4">JCM 17388</strain>
    </source>
</reference>
<sequence length="157" mass="17119">MTAAAVASTTGRPSLTPVRRRVEHVDTDASGVVHFARYPSLLETAALENLDRLGVGIDALARDGLDLVVTDLSMRYHASARFLDRLDLEISVLHVGAASFRLSGTVLCARPEREEEPRRLSTGVLVFAVVDRTTGAVCALPEQLRRSLKECRHDADI</sequence>
<dbReference type="Gene3D" id="3.10.129.10">
    <property type="entry name" value="Hotdog Thioesterase"/>
    <property type="match status" value="1"/>
</dbReference>
<dbReference type="EMBL" id="BAABAQ010000001">
    <property type="protein sequence ID" value="GAA4183172.1"/>
    <property type="molecule type" value="Genomic_DNA"/>
</dbReference>
<comment type="caution">
    <text evidence="3">The sequence shown here is derived from an EMBL/GenBank/DDBJ whole genome shotgun (WGS) entry which is preliminary data.</text>
</comment>
<organism evidence="3 4">
    <name type="scientific">Streptosporangium oxazolinicum</name>
    <dbReference type="NCBI Taxonomy" id="909287"/>
    <lineage>
        <taxon>Bacteria</taxon>
        <taxon>Bacillati</taxon>
        <taxon>Actinomycetota</taxon>
        <taxon>Actinomycetes</taxon>
        <taxon>Streptosporangiales</taxon>
        <taxon>Streptosporangiaceae</taxon>
        <taxon>Streptosporangium</taxon>
    </lineage>
</organism>
<name>A0ABP8AFZ1_9ACTN</name>
<dbReference type="PROSITE" id="PS01328">
    <property type="entry name" value="4HBCOA_THIOESTERASE"/>
    <property type="match status" value="1"/>
</dbReference>
<evidence type="ECO:0000256" key="1">
    <source>
        <dbReference type="ARBA" id="ARBA00005953"/>
    </source>
</evidence>
<keyword evidence="4" id="KW-1185">Reference proteome</keyword>
<dbReference type="Proteomes" id="UP001501251">
    <property type="component" value="Unassembled WGS sequence"/>
</dbReference>
<comment type="similarity">
    <text evidence="1">Belongs to the 4-hydroxybenzoyl-CoA thioesterase family.</text>
</comment>
<dbReference type="Pfam" id="PF13279">
    <property type="entry name" value="4HBT_2"/>
    <property type="match status" value="1"/>
</dbReference>
<dbReference type="PANTHER" id="PTHR31793:SF27">
    <property type="entry name" value="NOVEL THIOESTERASE SUPERFAMILY DOMAIN AND SAPOSIN A-TYPE DOMAIN CONTAINING PROTEIN (0610012H03RIK)"/>
    <property type="match status" value="1"/>
</dbReference>
<keyword evidence="2" id="KW-0378">Hydrolase</keyword>
<dbReference type="InterPro" id="IPR008272">
    <property type="entry name" value="HB-CoA_thioesterase_AS"/>
</dbReference>
<dbReference type="PIRSF" id="PIRSF003230">
    <property type="entry name" value="YbgC"/>
    <property type="match status" value="1"/>
</dbReference>
<evidence type="ECO:0008006" key="5">
    <source>
        <dbReference type="Google" id="ProtNLM"/>
    </source>
</evidence>